<dbReference type="Gene3D" id="2.130.10.10">
    <property type="entry name" value="YVTN repeat-like/Quinoprotein amine dehydrogenase"/>
    <property type="match status" value="2"/>
</dbReference>
<dbReference type="InterPro" id="IPR011047">
    <property type="entry name" value="Quinoprotein_ADH-like_sf"/>
</dbReference>
<feature type="domain" description="NPH3" evidence="6">
    <location>
        <begin position="396"/>
        <end position="498"/>
    </location>
</feature>
<feature type="compositionally biased region" description="Polar residues" evidence="4">
    <location>
        <begin position="366"/>
        <end position="376"/>
    </location>
</feature>
<dbReference type="Pfam" id="PF00651">
    <property type="entry name" value="BTB"/>
    <property type="match status" value="1"/>
</dbReference>
<dbReference type="Proteomes" id="UP000274504">
    <property type="component" value="Unassembled WGS sequence"/>
</dbReference>
<dbReference type="CDD" id="cd00200">
    <property type="entry name" value="WD40"/>
    <property type="match status" value="1"/>
</dbReference>
<dbReference type="Gene3D" id="3.30.710.10">
    <property type="entry name" value="Potassium Channel Kv1.1, Chain A"/>
    <property type="match status" value="1"/>
</dbReference>
<keyword evidence="2" id="KW-0677">Repeat</keyword>
<feature type="region of interest" description="Disordered" evidence="4">
    <location>
        <begin position="366"/>
        <end position="391"/>
    </location>
</feature>
<dbReference type="STRING" id="6216.A0A158QG80"/>
<reference evidence="7 8" key="2">
    <citation type="submission" date="2018-11" db="EMBL/GenBank/DDBJ databases">
        <authorList>
            <consortium name="Pathogen Informatics"/>
        </authorList>
    </citation>
    <scope>NUCLEOTIDE SEQUENCE [LARGE SCALE GENOMIC DNA]</scope>
</reference>
<dbReference type="InterPro" id="IPR019775">
    <property type="entry name" value="WD40_repeat_CS"/>
</dbReference>
<evidence type="ECO:0000313" key="7">
    <source>
        <dbReference type="EMBL" id="VDL62703.1"/>
    </source>
</evidence>
<organism evidence="9">
    <name type="scientific">Hymenolepis diminuta</name>
    <name type="common">Rat tapeworm</name>
    <dbReference type="NCBI Taxonomy" id="6216"/>
    <lineage>
        <taxon>Eukaryota</taxon>
        <taxon>Metazoa</taxon>
        <taxon>Spiralia</taxon>
        <taxon>Lophotrochozoa</taxon>
        <taxon>Platyhelminthes</taxon>
        <taxon>Cestoda</taxon>
        <taxon>Eucestoda</taxon>
        <taxon>Cyclophyllidea</taxon>
        <taxon>Hymenolepididae</taxon>
        <taxon>Hymenolepis</taxon>
    </lineage>
</organism>
<accession>A0A158QG80</accession>
<evidence type="ECO:0000256" key="3">
    <source>
        <dbReference type="PROSITE-ProRule" id="PRU00221"/>
    </source>
</evidence>
<dbReference type="EMBL" id="UYSG01011527">
    <property type="protein sequence ID" value="VDL62703.1"/>
    <property type="molecule type" value="Genomic_DNA"/>
</dbReference>
<evidence type="ECO:0000313" key="8">
    <source>
        <dbReference type="Proteomes" id="UP000274504"/>
    </source>
</evidence>
<feature type="repeat" description="WD" evidence="3">
    <location>
        <begin position="880"/>
        <end position="921"/>
    </location>
</feature>
<name>A0A158QG80_HYMDI</name>
<dbReference type="PROSITE" id="PS50097">
    <property type="entry name" value="BTB"/>
    <property type="match status" value="1"/>
</dbReference>
<evidence type="ECO:0000256" key="4">
    <source>
        <dbReference type="SAM" id="MobiDB-lite"/>
    </source>
</evidence>
<evidence type="ECO:0000313" key="9">
    <source>
        <dbReference type="WBParaSite" id="HDID_0001011301-mRNA-1"/>
    </source>
</evidence>
<dbReference type="WBParaSite" id="HDID_0001011301-mRNA-1">
    <property type="protein sequence ID" value="HDID_0001011301-mRNA-1"/>
    <property type="gene ID" value="HDID_0001011301"/>
</dbReference>
<dbReference type="SUPFAM" id="SSF54695">
    <property type="entry name" value="POZ domain"/>
    <property type="match status" value="1"/>
</dbReference>
<dbReference type="Pfam" id="PF00400">
    <property type="entry name" value="WD40"/>
    <property type="match status" value="6"/>
</dbReference>
<evidence type="ECO:0000256" key="2">
    <source>
        <dbReference type="ARBA" id="ARBA00022737"/>
    </source>
</evidence>
<evidence type="ECO:0000259" key="6">
    <source>
        <dbReference type="PROSITE" id="PS51649"/>
    </source>
</evidence>
<dbReference type="PROSITE" id="PS00678">
    <property type="entry name" value="WD_REPEATS_1"/>
    <property type="match status" value="1"/>
</dbReference>
<sequence length="1047" mass="116891">MNAIRLLETGEFSDVNVFFENEIYHLHKFPLLLKMGYVKDKFGSSSDLQMPFIDGGSDVLTDVIAFCYGKEVEINPRNVAYLNNAGRTLDMFGKRNLVDITDEYVNIIISDMRMSHKYGPAIVAIAYAAGLKNYEYSEAFIRLFDSILSMWVRRSQHSDERLTVDPVLTEFLAFLPENVVFRIIQEISTMKSTYYAIAELTSKFFALRFALNNIILETTGAQERNFEEDNAVQDNKDDRVMANFLKKATATTCVPFERLSGFDKDLLAEEMAGIDFESVSLDEMLDNILSFLPRDVPLASRINVDWCKQALLATDLRRESSISRPLILEITGKMLARFSVQELRVIPPQTIKDILSTINKRGLPSTNDGSLLTSGTSDDDHGKQTASSGGIETGSIAENLDLYFNAAIESQNMNIEEYISLLKTAMPLDRRENHDGLIKGIVKLIKTNKETLTDGLREEILSVLDLRRCSASALQEALEANILPTRAVAEAALRFAKQKENPNNHYAMSSAYHHFAPLSGSSATSASTGYLLSTSSPLRQRRRPWERGAGGGGGLYDRYDDSIIYRHYDVGSSGNPFVIKFTYTFTYKKFSKINVITQLPKWKTTNLSGSRMRPPPRRPQQQIFEAATTNRHQLKSYFVFTYRFTNMGLTSSCRSDIQTDEIDLQSNVDIEAGPDSQFESECSPPSSDLDANAPMASVKAHTDEINCLAVSKDGSLVASGSEDCSVRVWSTEGWECVRELLGHNDYITCLVFVGTRLLSGSGDMTVLMWDLIQGDCIFTITGHTGCITSICVTRTQIFTSANDHQVYCWSLEDGSPIRMYTGHKGAVYGIRFSNATNESVNQENATETSAGRRRFRFVTFSADCTARLWSATRSTSLQTFSGHSGPVTCVAIDEERHYLYTGSSDGRIASWLMETGQRIHWFEGHSAPIINLLISDDCLYSASSDETARAWVTDIAQELQVFKGHGHTVFKLGLPKRDMLITGSGDGKIRCFDTKTSVMLEQFVCPEQSKFCCFELDGSRLIAASQEGRICVWSLSAILDKAKAKEK</sequence>
<dbReference type="PROSITE" id="PS50082">
    <property type="entry name" value="WD_REPEATS_2"/>
    <property type="match status" value="4"/>
</dbReference>
<dbReference type="PANTHER" id="PTHR19848">
    <property type="entry name" value="WD40 REPEAT PROTEIN"/>
    <property type="match status" value="1"/>
</dbReference>
<dbReference type="InterPro" id="IPR015943">
    <property type="entry name" value="WD40/YVTN_repeat-like_dom_sf"/>
</dbReference>
<dbReference type="PROSITE" id="PS50294">
    <property type="entry name" value="WD_REPEATS_REGION"/>
    <property type="match status" value="3"/>
</dbReference>
<reference evidence="9" key="1">
    <citation type="submission" date="2016-04" db="UniProtKB">
        <authorList>
            <consortium name="WormBaseParasite"/>
        </authorList>
    </citation>
    <scope>IDENTIFICATION</scope>
</reference>
<keyword evidence="1 3" id="KW-0853">WD repeat</keyword>
<evidence type="ECO:0000259" key="5">
    <source>
        <dbReference type="PROSITE" id="PS50097"/>
    </source>
</evidence>
<dbReference type="PROSITE" id="PS51649">
    <property type="entry name" value="NPH3"/>
    <property type="match status" value="1"/>
</dbReference>
<gene>
    <name evidence="7" type="ORF">HDID_LOCUS10111</name>
</gene>
<feature type="repeat" description="WD" evidence="3">
    <location>
        <begin position="780"/>
        <end position="819"/>
    </location>
</feature>
<dbReference type="PANTHER" id="PTHR19848:SF8">
    <property type="entry name" value="F-BOX AND WD REPEAT DOMAIN CONTAINING 7"/>
    <property type="match status" value="1"/>
</dbReference>
<dbReference type="InterPro" id="IPR011333">
    <property type="entry name" value="SKP1/BTB/POZ_sf"/>
</dbReference>
<dbReference type="SUPFAM" id="SSF50978">
    <property type="entry name" value="WD40 repeat-like"/>
    <property type="match status" value="1"/>
</dbReference>
<dbReference type="InterPro" id="IPR027356">
    <property type="entry name" value="NPH3_dom"/>
</dbReference>
<dbReference type="InterPro" id="IPR036322">
    <property type="entry name" value="WD40_repeat_dom_sf"/>
</dbReference>
<dbReference type="OrthoDB" id="674604at2759"/>
<dbReference type="AlphaFoldDB" id="A0A158QG80"/>
<proteinExistence type="predicted"/>
<evidence type="ECO:0000256" key="1">
    <source>
        <dbReference type="ARBA" id="ARBA00022574"/>
    </source>
</evidence>
<feature type="repeat" description="WD" evidence="3">
    <location>
        <begin position="698"/>
        <end position="739"/>
    </location>
</feature>
<dbReference type="InterPro" id="IPR001680">
    <property type="entry name" value="WD40_rpt"/>
</dbReference>
<dbReference type="SMART" id="SM00320">
    <property type="entry name" value="WD40"/>
    <property type="match status" value="8"/>
</dbReference>
<feature type="repeat" description="WD" evidence="3">
    <location>
        <begin position="740"/>
        <end position="779"/>
    </location>
</feature>
<feature type="domain" description="BTB" evidence="5">
    <location>
        <begin position="13"/>
        <end position="76"/>
    </location>
</feature>
<dbReference type="InterPro" id="IPR000210">
    <property type="entry name" value="BTB/POZ_dom"/>
</dbReference>
<protein>
    <submittedName>
        <fullName evidence="9">BTB domain-containing protein</fullName>
    </submittedName>
</protein>
<dbReference type="SUPFAM" id="SSF50998">
    <property type="entry name" value="Quinoprotein alcohol dehydrogenase-like"/>
    <property type="match status" value="1"/>
</dbReference>